<evidence type="ECO:0000313" key="3">
    <source>
        <dbReference type="EMBL" id="CAK9069459.1"/>
    </source>
</evidence>
<dbReference type="InterPro" id="IPR007201">
    <property type="entry name" value="Mei2-like_Rrm_C"/>
</dbReference>
<dbReference type="InterPro" id="IPR035979">
    <property type="entry name" value="RBD_domain_sf"/>
</dbReference>
<keyword evidence="4" id="KW-1185">Reference proteome</keyword>
<dbReference type="SUPFAM" id="SSF54928">
    <property type="entry name" value="RNA-binding domain, RBD"/>
    <property type="match status" value="1"/>
</dbReference>
<evidence type="ECO:0000313" key="4">
    <source>
        <dbReference type="Proteomes" id="UP001642464"/>
    </source>
</evidence>
<dbReference type="EMBL" id="CAXAMM010032224">
    <property type="protein sequence ID" value="CAK9069459.1"/>
    <property type="molecule type" value="Genomic_DNA"/>
</dbReference>
<feature type="compositionally biased region" description="Pro residues" evidence="1">
    <location>
        <begin position="103"/>
        <end position="115"/>
    </location>
</feature>
<evidence type="ECO:0000256" key="1">
    <source>
        <dbReference type="SAM" id="MobiDB-lite"/>
    </source>
</evidence>
<accession>A0ABP0P3K7</accession>
<gene>
    <name evidence="3" type="ORF">SCF082_LOCUS34777</name>
</gene>
<feature type="region of interest" description="Disordered" evidence="1">
    <location>
        <begin position="72"/>
        <end position="122"/>
    </location>
</feature>
<dbReference type="Pfam" id="PF04059">
    <property type="entry name" value="RRM_2"/>
    <property type="match status" value="1"/>
</dbReference>
<organism evidence="3 4">
    <name type="scientific">Durusdinium trenchii</name>
    <dbReference type="NCBI Taxonomy" id="1381693"/>
    <lineage>
        <taxon>Eukaryota</taxon>
        <taxon>Sar</taxon>
        <taxon>Alveolata</taxon>
        <taxon>Dinophyceae</taxon>
        <taxon>Suessiales</taxon>
        <taxon>Symbiodiniaceae</taxon>
        <taxon>Durusdinium</taxon>
    </lineage>
</organism>
<dbReference type="Proteomes" id="UP001642464">
    <property type="component" value="Unassembled WGS sequence"/>
</dbReference>
<reference evidence="3 4" key="1">
    <citation type="submission" date="2024-02" db="EMBL/GenBank/DDBJ databases">
        <authorList>
            <person name="Chen Y."/>
            <person name="Shah S."/>
            <person name="Dougan E. K."/>
            <person name="Thang M."/>
            <person name="Chan C."/>
        </authorList>
    </citation>
    <scope>NUCLEOTIDE SEQUENCE [LARGE SCALE GENOMIC DNA]</scope>
</reference>
<protein>
    <submittedName>
        <fullName evidence="3">Protein MEI2-like 3 (AML3) (MEI2-like protein 3)</fullName>
    </submittedName>
</protein>
<comment type="caution">
    <text evidence="3">The sequence shown here is derived from an EMBL/GenBank/DDBJ whole genome shotgun (WGS) entry which is preliminary data.</text>
</comment>
<name>A0ABP0P3K7_9DINO</name>
<feature type="domain" description="Mei2-like C-terminal RNA recognition motif" evidence="2">
    <location>
        <begin position="128"/>
        <end position="219"/>
    </location>
</feature>
<proteinExistence type="predicted"/>
<sequence>MVAVSLMAQNSQAFESRTHNMDEDSQCNVVVRSTFLDVDDGQGLMTCFRRMRKAKTDFILLGEPEVYEPGKYSEADESCSAVQDSPNALHPTPDATQHVSLPPNSPGPSSCPPSPSQDLEERLQGDQTTVMLRNLPNNYTRDMLLTLLEQKGFSGRFDFIYLPMDFCRDANLGYAFVNLCDNAALTQLWRRFDGFCDWSLPSSKVCEVKMSGPHQGFKAHVERYRNSPVMHRSVPDEYKPVIFKDGVRVPFPRPTKRIKPPHGAFW</sequence>
<evidence type="ECO:0000259" key="2">
    <source>
        <dbReference type="Pfam" id="PF04059"/>
    </source>
</evidence>